<name>E0NSJ2_9BACT</name>
<dbReference type="AlphaFoldDB" id="E0NSJ2"/>
<reference evidence="1" key="1">
    <citation type="submission" date="2010-07" db="EMBL/GenBank/DDBJ databases">
        <authorList>
            <person name="Muzny D."/>
            <person name="Qin X."/>
            <person name="Deng J."/>
            <person name="Jiang H."/>
            <person name="Liu Y."/>
            <person name="Qu J."/>
            <person name="Song X.-Z."/>
            <person name="Zhang L."/>
            <person name="Thornton R."/>
            <person name="Coyle M."/>
            <person name="Francisco L."/>
            <person name="Jackson L."/>
            <person name="Javaid M."/>
            <person name="Korchina V."/>
            <person name="Kovar C."/>
            <person name="Mata R."/>
            <person name="Mathew T."/>
            <person name="Ngo R."/>
            <person name="Nguyen L."/>
            <person name="Nguyen N."/>
            <person name="Okwuonu G."/>
            <person name="Ongeri F."/>
            <person name="Pham C."/>
            <person name="Simmons D."/>
            <person name="Wilczek-Boney K."/>
            <person name="Hale W."/>
            <person name="Jakkamsetti A."/>
            <person name="Pham P."/>
            <person name="Ruth R."/>
            <person name="San Lucas F."/>
            <person name="Warren J."/>
            <person name="Zhang J."/>
            <person name="Zhao Z."/>
            <person name="Zhou C."/>
            <person name="Zhu D."/>
            <person name="Lee S."/>
            <person name="Bess C."/>
            <person name="Blankenburg K."/>
            <person name="Forbes L."/>
            <person name="Fu Q."/>
            <person name="Gubbala S."/>
            <person name="Hirani K."/>
            <person name="Jayaseelan J.C."/>
            <person name="Lara F."/>
            <person name="Munidasa M."/>
            <person name="Palculict T."/>
            <person name="Patil S."/>
            <person name="Pu L.-L."/>
            <person name="Saada N."/>
            <person name="Tang L."/>
            <person name="Weissenberger G."/>
            <person name="Zhu Y."/>
            <person name="Hemphill L."/>
            <person name="Shang Y."/>
            <person name="Youmans B."/>
            <person name="Ayvaz T."/>
            <person name="Ross M."/>
            <person name="Santibanez J."/>
            <person name="Aqrawi P."/>
            <person name="Gross S."/>
            <person name="Joshi V."/>
            <person name="Fowler G."/>
            <person name="Nazareth L."/>
            <person name="Reid J."/>
            <person name="Worley K."/>
            <person name="Petrosino J."/>
            <person name="Highlander S."/>
            <person name="Gibbs R."/>
        </authorList>
    </citation>
    <scope>NUCLEOTIDE SEQUENCE [LARGE SCALE GENOMIC DNA]</scope>
    <source>
        <strain evidence="1">DSM 16973</strain>
    </source>
</reference>
<comment type="caution">
    <text evidence="1">The sequence shown here is derived from an EMBL/GenBank/DDBJ whole genome shotgun (WGS) entry which is preliminary data.</text>
</comment>
<sequence>MAKRQLLSEVLFLATFSKAFCISFLIPFQKCRIQKNHFLFVCFM</sequence>
<organism evidence="1 2">
    <name type="scientific">Hoylesella marshii DSM 16973 = JCM 13450</name>
    <dbReference type="NCBI Taxonomy" id="862515"/>
    <lineage>
        <taxon>Bacteria</taxon>
        <taxon>Pseudomonadati</taxon>
        <taxon>Bacteroidota</taxon>
        <taxon>Bacteroidia</taxon>
        <taxon>Bacteroidales</taxon>
        <taxon>Prevotellaceae</taxon>
        <taxon>Hoylesella</taxon>
    </lineage>
</organism>
<evidence type="ECO:0000313" key="2">
    <source>
        <dbReference type="Proteomes" id="UP000004394"/>
    </source>
</evidence>
<gene>
    <name evidence="1" type="ORF">HMPREF0658_1143</name>
</gene>
<dbReference type="BioCyc" id="PMAR862515-HMP:GMOO-1161-MONOMER"/>
<dbReference type="STRING" id="862515.HMPREF0658_1143"/>
<keyword evidence="2" id="KW-1185">Reference proteome</keyword>
<dbReference type="Proteomes" id="UP000004394">
    <property type="component" value="Unassembled WGS sequence"/>
</dbReference>
<accession>E0NSJ2</accession>
<evidence type="ECO:0000313" key="1">
    <source>
        <dbReference type="EMBL" id="EFM01944.1"/>
    </source>
</evidence>
<proteinExistence type="predicted"/>
<dbReference type="EMBL" id="AEEI01000036">
    <property type="protein sequence ID" value="EFM01944.1"/>
    <property type="molecule type" value="Genomic_DNA"/>
</dbReference>
<protein>
    <submittedName>
        <fullName evidence="1">Uncharacterized protein</fullName>
    </submittedName>
</protein>
<dbReference type="HOGENOM" id="CLU_3220164_0_0_10"/>